<organism evidence="1">
    <name type="scientific">Pseudomonas marincola</name>
    <dbReference type="NCBI Taxonomy" id="437900"/>
    <lineage>
        <taxon>Bacteria</taxon>
        <taxon>Pseudomonadati</taxon>
        <taxon>Pseudomonadota</taxon>
        <taxon>Gammaproteobacteria</taxon>
        <taxon>Pseudomonadales</taxon>
        <taxon>Pseudomonadaceae</taxon>
        <taxon>Pseudomonas</taxon>
    </lineage>
</organism>
<accession>A0A1I7E3L0</accession>
<reference evidence="1" key="1">
    <citation type="submission" date="2019-02" db="EMBL/GenBank/DDBJ databases">
        <authorList>
            <consortium name="Genoscope - CEA"/>
            <person name="William W."/>
        </authorList>
    </citation>
    <scope>NUCLEOTIDE SEQUENCE [LARGE SCALE GENOMIC DNA]</scope>
    <source>
        <strain evidence="1">YSy11</strain>
    </source>
</reference>
<protein>
    <submittedName>
        <fullName evidence="1">Uncharacterized protein</fullName>
    </submittedName>
</protein>
<name>A0A1I7E3L0_9PSED</name>
<evidence type="ECO:0000313" key="1">
    <source>
        <dbReference type="EMBL" id="VEV95768.1"/>
    </source>
</evidence>
<dbReference type="EMBL" id="LR215729">
    <property type="protein sequence ID" value="VEV95768.1"/>
    <property type="molecule type" value="Genomic_DNA"/>
</dbReference>
<sequence length="48" mass="5344">MKATLFFSLLFLLFAADVYARPVLKPQPLLGELKDSQPVVLQQNSPQA</sequence>
<dbReference type="AlphaFoldDB" id="A0A1I7E3L0"/>
<gene>
    <name evidence="1" type="ORF">PMYSY11_0721</name>
</gene>
<proteinExistence type="predicted"/>
<dbReference type="RefSeq" id="WP_170827707.1">
    <property type="nucleotide sequence ID" value="NZ_FPBC01000019.1"/>
</dbReference>